<name>A0A8K1CDY9_PYTOL</name>
<gene>
    <name evidence="2" type="ORF">Poli38472_010719</name>
</gene>
<reference evidence="2" key="1">
    <citation type="submission" date="2019-03" db="EMBL/GenBank/DDBJ databases">
        <title>Long read genome sequence of the mycoparasitic Pythium oligandrum ATCC 38472 isolated from sugarbeet rhizosphere.</title>
        <authorList>
            <person name="Gaulin E."/>
        </authorList>
    </citation>
    <scope>NUCLEOTIDE SEQUENCE</scope>
    <source>
        <strain evidence="2">ATCC 38472_TT</strain>
    </source>
</reference>
<feature type="coiled-coil region" evidence="1">
    <location>
        <begin position="41"/>
        <end position="75"/>
    </location>
</feature>
<dbReference type="Proteomes" id="UP000794436">
    <property type="component" value="Unassembled WGS sequence"/>
</dbReference>
<evidence type="ECO:0000313" key="3">
    <source>
        <dbReference type="Proteomes" id="UP000794436"/>
    </source>
</evidence>
<sequence>MDEELYALELLLPWEEGNGDDDALAMSIGCELAQEQAVDSRRSKKEEVLFLRATVEELESKLRQLQSTDDQSSQLQPGDLACAAWKDLTRRQLLQRRRAEMENARLRVLLREQILVAKNLSRALAKNQADIEAFAFSSQCMESVRPCNSASPLAKSTLIDELVESTNAMRTQTNEVLADARFNTDRLLERPIREARLCRDLTRGSYLEIVEGRAFPYEFRKVSNDFWQALHLRPKMPNPVVEEKWYLSEHSFAKRFACIMAMERSSCQMHGRSVVRRFIESDRVVIVATVLAEPERVVDTVVNGVVVRHQTWHVFRPLGNGLTAFQSYHTAAPQVYDTGSNNVRHVGLVTNFLLSAVDFYLEFGQQMVEDRLLLEEIAAAEAQEDERIE</sequence>
<evidence type="ECO:0000313" key="2">
    <source>
        <dbReference type="EMBL" id="TMW61656.1"/>
    </source>
</evidence>
<proteinExistence type="predicted"/>
<dbReference type="AlphaFoldDB" id="A0A8K1CDY9"/>
<protein>
    <submittedName>
        <fullName evidence="2">Uncharacterized protein</fullName>
    </submittedName>
</protein>
<keyword evidence="1" id="KW-0175">Coiled coil</keyword>
<evidence type="ECO:0000256" key="1">
    <source>
        <dbReference type="SAM" id="Coils"/>
    </source>
</evidence>
<dbReference type="PANTHER" id="PTHR35796">
    <property type="entry name" value="HYPOTHETICAL CYTOSOLIC PROTEIN"/>
    <property type="match status" value="1"/>
</dbReference>
<comment type="caution">
    <text evidence="2">The sequence shown here is derived from an EMBL/GenBank/DDBJ whole genome shotgun (WGS) entry which is preliminary data.</text>
</comment>
<dbReference type="PANTHER" id="PTHR35796:SF3">
    <property type="entry name" value="BHLH DOMAIN-CONTAINING PROTEIN"/>
    <property type="match status" value="1"/>
</dbReference>
<accession>A0A8K1CDY9</accession>
<dbReference type="EMBL" id="SPLM01000075">
    <property type="protein sequence ID" value="TMW61656.1"/>
    <property type="molecule type" value="Genomic_DNA"/>
</dbReference>
<keyword evidence="3" id="KW-1185">Reference proteome</keyword>
<organism evidence="2 3">
    <name type="scientific">Pythium oligandrum</name>
    <name type="common">Mycoparasitic fungus</name>
    <dbReference type="NCBI Taxonomy" id="41045"/>
    <lineage>
        <taxon>Eukaryota</taxon>
        <taxon>Sar</taxon>
        <taxon>Stramenopiles</taxon>
        <taxon>Oomycota</taxon>
        <taxon>Peronosporomycetes</taxon>
        <taxon>Pythiales</taxon>
        <taxon>Pythiaceae</taxon>
        <taxon>Pythium</taxon>
    </lineage>
</organism>
<dbReference type="OrthoDB" id="69983at2759"/>